<name>A0AC61QW21_9FIRM</name>
<accession>A0AC61QW21</accession>
<evidence type="ECO:0000313" key="1">
    <source>
        <dbReference type="EMBL" id="TGX95889.1"/>
    </source>
</evidence>
<gene>
    <name evidence="1" type="ORF">E5357_17470</name>
</gene>
<dbReference type="EMBL" id="SRZB01000095">
    <property type="protein sequence ID" value="TGX95889.1"/>
    <property type="molecule type" value="Genomic_DNA"/>
</dbReference>
<keyword evidence="2" id="KW-1185">Reference proteome</keyword>
<proteinExistence type="predicted"/>
<dbReference type="Proteomes" id="UP000307720">
    <property type="component" value="Unassembled WGS sequence"/>
</dbReference>
<protein>
    <submittedName>
        <fullName evidence="1">Relaxase</fullName>
    </submittedName>
</protein>
<organism evidence="1 2">
    <name type="scientific">Hominisplanchenecus murintestinalis</name>
    <dbReference type="NCBI Taxonomy" id="2941517"/>
    <lineage>
        <taxon>Bacteria</taxon>
        <taxon>Bacillati</taxon>
        <taxon>Bacillota</taxon>
        <taxon>Clostridia</taxon>
        <taxon>Lachnospirales</taxon>
        <taxon>Lachnospiraceae</taxon>
        <taxon>Hominisplanchenecus</taxon>
    </lineage>
</organism>
<comment type="caution">
    <text evidence="1">The sequence shown here is derived from an EMBL/GenBank/DDBJ whole genome shotgun (WGS) entry which is preliminary data.</text>
</comment>
<sequence>MAITKILTLKDCGCGYSGKHLKRSIDYIMADAKTGLGHYVAGVNCQPDYAYEQMYATKQKFGKTDKRQGYHLIISFAEEEVDPETAFEIIGKFVERYLGTEYEAVYAMHDNTAHVHGHIIFNSVNCFTGKKYRYEKGDWAKSMQPLTNQLCEEYGLSTITIESGRRDANEHYKDWNDFRDGKFVWADMIKRDIDACVLQAYDYDNFISLMEQKGYEVKQNKYVAVKPPGMTRFRRLKSFGENYCEDAIRNRIVTESIKDYQREHSRRMQPRIVKVKYGKRYRRAKLTPMQKKYFAKLYRAGRLKKRPYSQAWKYRDEIKKMHHYHSQYMFLSKHQISSLEDLVTRCDELEEQRKFISKERSKCYKERAKFNHLFQIAEEMGKLMPAENSYNKGDSFFEEEHLSYQELQEQLAKEGYTYEEVVNLKEYYRSKAATIREQGQLVAKDLSIGKGIIAEMKQEVDERLNQKQQIKEKQVNKELEVKQPKR</sequence>
<reference evidence="1" key="1">
    <citation type="submission" date="2019-04" db="EMBL/GenBank/DDBJ databases">
        <title>Microbes associate with the intestines of laboratory mice.</title>
        <authorList>
            <person name="Navarre W."/>
            <person name="Wong E."/>
            <person name="Huang K."/>
            <person name="Tropini C."/>
            <person name="Ng K."/>
            <person name="Yu B."/>
        </authorList>
    </citation>
    <scope>NUCLEOTIDE SEQUENCE</scope>
    <source>
        <strain evidence="1">NM72_1-8</strain>
    </source>
</reference>
<evidence type="ECO:0000313" key="2">
    <source>
        <dbReference type="Proteomes" id="UP000307720"/>
    </source>
</evidence>